<dbReference type="Pfam" id="PF22666">
    <property type="entry name" value="Glyco_hydro_2_N2"/>
    <property type="match status" value="1"/>
</dbReference>
<organism evidence="6 7">
    <name type="scientific">Phocaeicola vulgatus str. 3975 RP4</name>
    <dbReference type="NCBI Taxonomy" id="1339352"/>
    <lineage>
        <taxon>Bacteria</taxon>
        <taxon>Pseudomonadati</taxon>
        <taxon>Bacteroidota</taxon>
        <taxon>Bacteroidia</taxon>
        <taxon>Bacteroidales</taxon>
        <taxon>Bacteroidaceae</taxon>
        <taxon>Phocaeicola</taxon>
    </lineage>
</organism>
<feature type="chain" id="PRO_5001668950" evidence="3">
    <location>
        <begin position="24"/>
        <end position="1076"/>
    </location>
</feature>
<protein>
    <submittedName>
        <fullName evidence="6">F5/8 type C domain protein</fullName>
    </submittedName>
</protein>
<evidence type="ECO:0000256" key="2">
    <source>
        <dbReference type="ARBA" id="ARBA00022801"/>
    </source>
</evidence>
<dbReference type="PANTHER" id="PTHR43817">
    <property type="entry name" value="GLYCOSYL HYDROLASE"/>
    <property type="match status" value="1"/>
</dbReference>
<dbReference type="EMBL" id="JNHM01000081">
    <property type="protein sequence ID" value="KDS48463.1"/>
    <property type="molecule type" value="Genomic_DNA"/>
</dbReference>
<feature type="domain" description="Beta-mannosidase-like galactose-binding" evidence="5">
    <location>
        <begin position="953"/>
        <end position="1042"/>
    </location>
</feature>
<dbReference type="Proteomes" id="UP000027661">
    <property type="component" value="Unassembled WGS sequence"/>
</dbReference>
<proteinExistence type="predicted"/>
<keyword evidence="2" id="KW-0378">Hydrolase</keyword>
<gene>
    <name evidence="6" type="ORF">M099_3296</name>
</gene>
<keyword evidence="1 3" id="KW-0732">Signal</keyword>
<dbReference type="NCBIfam" id="NF045579">
    <property type="entry name" value="rhamnoside_JR"/>
    <property type="match status" value="1"/>
</dbReference>
<evidence type="ECO:0000256" key="1">
    <source>
        <dbReference type="ARBA" id="ARBA00022729"/>
    </source>
</evidence>
<dbReference type="GO" id="GO:0004553">
    <property type="term" value="F:hydrolase activity, hydrolyzing O-glycosyl compounds"/>
    <property type="evidence" value="ECO:0007669"/>
    <property type="project" value="UniProtKB-ARBA"/>
</dbReference>
<dbReference type="Gene3D" id="2.60.120.260">
    <property type="entry name" value="Galactose-binding domain-like"/>
    <property type="match status" value="2"/>
</dbReference>
<dbReference type="PATRIC" id="fig|1339352.3.peg.3131"/>
<accession>A0A069SA48</accession>
<dbReference type="AlphaFoldDB" id="A0A069SA48"/>
<dbReference type="InterPro" id="IPR008979">
    <property type="entry name" value="Galactose-bd-like_sf"/>
</dbReference>
<reference evidence="6 7" key="1">
    <citation type="submission" date="2014-04" db="EMBL/GenBank/DDBJ databases">
        <authorList>
            <person name="Sears C."/>
            <person name="Carroll K."/>
            <person name="Sack B.R."/>
            <person name="Qadri F."/>
            <person name="Myers L.L."/>
            <person name="Chung G.-T."/>
            <person name="Escheverria P."/>
            <person name="Fraser C.M."/>
            <person name="Sadzewicz L."/>
            <person name="Shefchek K.A."/>
            <person name="Tallon L."/>
            <person name="Das S.P."/>
            <person name="Daugherty S."/>
            <person name="Mongodin E.F."/>
        </authorList>
    </citation>
    <scope>NUCLEOTIDE SEQUENCE [LARGE SCALE GENOMIC DNA]</scope>
    <source>
        <strain evidence="6 7">3975 RP4</strain>
    </source>
</reference>
<evidence type="ECO:0000259" key="5">
    <source>
        <dbReference type="Pfam" id="PF22666"/>
    </source>
</evidence>
<dbReference type="Pfam" id="PF00754">
    <property type="entry name" value="F5_F8_type_C"/>
    <property type="match status" value="1"/>
</dbReference>
<sequence>MKIKHLFVSILLATGFQPMIAQSALRQQFVNSSVQEARPWTFWYWMFGAVTPEGITADLEAMHRVGLGGAYLMPIKGVEQGPQYEGKAQQLTPEWWRMVTHSMKEADRLGMQLGMHICDGFALAGGPWITPEESMQKVVWSDTIVNGGNIRNLTLPMPEALDGYYEDIVTYAIPLERQPEDTSLKPKVTFGNLKSAVIKDESKAVNRDEKGVFRSSYPCWIQYEYAEPVTCSNVEIILGGNNYQAHRLKVLASEDGRTFKTVKQLVPARQGWQNTDFQSTHAIPPVTARYFRFEWTPVGSEPGSEDLDAAKWKPNLKINDIVLHTAPRIHQWEGKAGLVWRVATATTSTEIPDAACVQPDELINLPLYQGRLTARLPEGKWRILRMGHTATGHVNATAGGGKGLECDKFSTKAVQNQFSNWFAEMFKKTDEAVARRVLKYMHVDSWECGSQNWSDNFAAEFKKRRGYDLMPYLPLLAGIPMESAARSEQILRDVRTTIGELVTDVFYTVLADCARQYDCRFSAECVAPTMVSDGLMHYQKVDLPMGEFWLNSPTHDKPNDMLDAISGAHIYGKNIIQAEGFTEIRGVWDEDPAMLKPLLDRNYALGINKLFFHVYTHNPWMNRRPGMTLDGIGLFFQRDQTWWEEGKSFVDYITRCQTLLQYGHPVVDIAVFTGEEMPRRSILPERLVSMLPGIYGAERVESERIRLANEGQPTRVRPVGVTHSANMADPEDWVNPMRGYAYDSFNKDALLRLAKAENGRMVLPGGASYKVLVLPTARPMNPDNLPLSPEAQAKVEELRAAGVIIPQLPYREDDFSSFGVERDVLLPADVAYTHRSGEEYEIYFVANQVDSLRTFNASFRIAGRTPELWNAVTGTITRPAQWKELDGRTEVALSLPANGSVFVVFPKESSEVSLERTEREPVSISIKEWTVTFPSVRKTVTRPVLFDWSKEEDEKIRYYSGHATYRGLFRWKNEQDGRIILRLGKVANVATVRVNSIACGTAWTAPYEVDITDALRNGTNVLEVEVVNTWANALRGADQDKAPFEGIWTNAKFRLPGDGLLPAGWMGPCEFFKTKE</sequence>
<dbReference type="InterPro" id="IPR054593">
    <property type="entry name" value="Beta-mannosidase-like_N2"/>
</dbReference>
<feature type="signal peptide" evidence="3">
    <location>
        <begin position="1"/>
        <end position="23"/>
    </location>
</feature>
<comment type="caution">
    <text evidence="6">The sequence shown here is derived from an EMBL/GenBank/DDBJ whole genome shotgun (WGS) entry which is preliminary data.</text>
</comment>
<evidence type="ECO:0000259" key="4">
    <source>
        <dbReference type="Pfam" id="PF00754"/>
    </source>
</evidence>
<dbReference type="PANTHER" id="PTHR43817:SF1">
    <property type="entry name" value="HYDROLASE, FAMILY 43, PUTATIVE (AFU_ORTHOLOGUE AFUA_3G01660)-RELATED"/>
    <property type="match status" value="1"/>
</dbReference>
<dbReference type="Pfam" id="PF17132">
    <property type="entry name" value="Glyco_hydro_106"/>
    <property type="match status" value="2"/>
</dbReference>
<dbReference type="RefSeq" id="WP_032953235.1">
    <property type="nucleotide sequence ID" value="NZ_JNHM01000081.1"/>
</dbReference>
<name>A0A069SA48_PHOVU</name>
<dbReference type="InterPro" id="IPR000421">
    <property type="entry name" value="FA58C"/>
</dbReference>
<evidence type="ECO:0000313" key="7">
    <source>
        <dbReference type="Proteomes" id="UP000027661"/>
    </source>
</evidence>
<evidence type="ECO:0000256" key="3">
    <source>
        <dbReference type="SAM" id="SignalP"/>
    </source>
</evidence>
<feature type="domain" description="F5/8 type C" evidence="4">
    <location>
        <begin position="217"/>
        <end position="296"/>
    </location>
</feature>
<dbReference type="SUPFAM" id="SSF49785">
    <property type="entry name" value="Galactose-binding domain-like"/>
    <property type="match status" value="2"/>
</dbReference>
<evidence type="ECO:0000313" key="6">
    <source>
        <dbReference type="EMBL" id="KDS48463.1"/>
    </source>
</evidence>